<dbReference type="Pfam" id="PF05699">
    <property type="entry name" value="Dimer_Tnp_hAT"/>
    <property type="match status" value="1"/>
</dbReference>
<reference evidence="4" key="2">
    <citation type="submission" date="2021-03" db="UniProtKB">
        <authorList>
            <consortium name="EnsemblPlants"/>
        </authorList>
    </citation>
    <scope>IDENTIFICATION</scope>
</reference>
<dbReference type="PANTHER" id="PTHR23272:SF187">
    <property type="entry name" value="AC9 TRANSPOSASE-RELATED"/>
    <property type="match status" value="1"/>
</dbReference>
<evidence type="ECO:0000256" key="1">
    <source>
        <dbReference type="SAM" id="MobiDB-lite"/>
    </source>
</evidence>
<feature type="domain" description="hAT-like transposase RNase-H fold" evidence="3">
    <location>
        <begin position="313"/>
        <end position="410"/>
    </location>
</feature>
<dbReference type="InterPro" id="IPR012337">
    <property type="entry name" value="RNaseH-like_sf"/>
</dbReference>
<feature type="compositionally biased region" description="Polar residues" evidence="1">
    <location>
        <begin position="1"/>
        <end position="23"/>
    </location>
</feature>
<dbReference type="EnsemblPlants" id="AUR62003652-RA">
    <property type="protein sequence ID" value="AUR62003652-RA:cds"/>
    <property type="gene ID" value="AUR62003652"/>
</dbReference>
<dbReference type="SUPFAM" id="SSF53098">
    <property type="entry name" value="Ribonuclease H-like"/>
    <property type="match status" value="1"/>
</dbReference>
<name>A0A803KX94_CHEQI</name>
<evidence type="ECO:0000259" key="2">
    <source>
        <dbReference type="Pfam" id="PF05699"/>
    </source>
</evidence>
<protein>
    <recommendedName>
        <fullName evidence="6">Transposase</fullName>
    </recommendedName>
</protein>
<keyword evidence="5" id="KW-1185">Reference proteome</keyword>
<dbReference type="InterPro" id="IPR008906">
    <property type="entry name" value="HATC_C_dom"/>
</dbReference>
<proteinExistence type="predicted"/>
<evidence type="ECO:0000259" key="3">
    <source>
        <dbReference type="Pfam" id="PF14372"/>
    </source>
</evidence>
<dbReference type="AlphaFoldDB" id="A0A803KX94"/>
<evidence type="ECO:0000313" key="5">
    <source>
        <dbReference type="Proteomes" id="UP000596660"/>
    </source>
</evidence>
<reference evidence="4" key="1">
    <citation type="journal article" date="2017" name="Nature">
        <title>The genome of Chenopodium quinoa.</title>
        <authorList>
            <person name="Jarvis D.E."/>
            <person name="Ho Y.S."/>
            <person name="Lightfoot D.J."/>
            <person name="Schmoeckel S.M."/>
            <person name="Li B."/>
            <person name="Borm T.J.A."/>
            <person name="Ohyanagi H."/>
            <person name="Mineta K."/>
            <person name="Michell C.T."/>
            <person name="Saber N."/>
            <person name="Kharbatia N.M."/>
            <person name="Rupper R.R."/>
            <person name="Sharp A.R."/>
            <person name="Dally N."/>
            <person name="Boughton B.A."/>
            <person name="Woo Y.H."/>
            <person name="Gao G."/>
            <person name="Schijlen E.G.W.M."/>
            <person name="Guo X."/>
            <person name="Momin A.A."/>
            <person name="Negrao S."/>
            <person name="Al-Babili S."/>
            <person name="Gehring C."/>
            <person name="Roessner U."/>
            <person name="Jung C."/>
            <person name="Murphy K."/>
            <person name="Arold S.T."/>
            <person name="Gojobori T."/>
            <person name="van der Linden C.G."/>
            <person name="van Loo E.N."/>
            <person name="Jellen E.N."/>
            <person name="Maughan P.J."/>
            <person name="Tester M."/>
        </authorList>
    </citation>
    <scope>NUCLEOTIDE SEQUENCE [LARGE SCALE GENOMIC DNA]</scope>
    <source>
        <strain evidence="4">cv. PI 614886</strain>
    </source>
</reference>
<sequence length="550" mass="63089">MLRASNLLTSDQNVQNSYSSTSLKDLPPFNYSTHPQSFMDTGDSSAGSKSFSFSPSPSPELPLPKAMSSHPEQQNHNIEEDEKMNEPLPPHPPKRLKSEVWNHFEKTTINGEAKARCLHYGREGRVVIPIDMWTASHQKKGYMAVMSHFIDDQWVLRNKTLRFVYVPCPHTANMLAQVLVDTLNVYNIADNCTINDALIDDGLEVIGSGIERIRNCVVFWSSTQNRLQKFEDKARSSKVDCSKKLSLDCKTRWNSTYLMLQSSLPYKSVFANLKTQNPKFKFVVPSQRDWELAEIICDKLKRFQKVTELLYGRKYPTANLFFRQVCEIKLALRSWSNSNEQVIRDMTEKMVEKFDKYWSNINGILSVAAILDPRNKLECVEFYFNEIYGDEAHVEVDKIRSLLYDLLQEYHGKSETEDFVSPTSSRTGKRLADFVTCDGGDDFDKWTLIKKNKKRKVNVRCELDHYLEDDALPESSNFDVLNFWKTDLKYPTLRKIAKDILAIPASIVASESAFTMGGRVGSPQRSRLHANIVEALMCMQNWLLGEYSGN</sequence>
<dbReference type="Proteomes" id="UP000596660">
    <property type="component" value="Unplaced"/>
</dbReference>
<accession>A0A803KX94</accession>
<feature type="compositionally biased region" description="Low complexity" evidence="1">
    <location>
        <begin position="44"/>
        <end position="55"/>
    </location>
</feature>
<dbReference type="GO" id="GO:0003677">
    <property type="term" value="F:DNA binding"/>
    <property type="evidence" value="ECO:0007669"/>
    <property type="project" value="InterPro"/>
</dbReference>
<feature type="compositionally biased region" description="Polar residues" evidence="1">
    <location>
        <begin position="30"/>
        <end position="43"/>
    </location>
</feature>
<dbReference type="PANTHER" id="PTHR23272">
    <property type="entry name" value="BED FINGER-RELATED"/>
    <property type="match status" value="1"/>
</dbReference>
<feature type="region of interest" description="Disordered" evidence="1">
    <location>
        <begin position="1"/>
        <end position="96"/>
    </location>
</feature>
<evidence type="ECO:0008006" key="6">
    <source>
        <dbReference type="Google" id="ProtNLM"/>
    </source>
</evidence>
<dbReference type="Pfam" id="PF14372">
    <property type="entry name" value="hAT-like_RNase-H"/>
    <property type="match status" value="1"/>
</dbReference>
<dbReference type="GO" id="GO:0046983">
    <property type="term" value="F:protein dimerization activity"/>
    <property type="evidence" value="ECO:0007669"/>
    <property type="project" value="InterPro"/>
</dbReference>
<organism evidence="4 5">
    <name type="scientific">Chenopodium quinoa</name>
    <name type="common">Quinoa</name>
    <dbReference type="NCBI Taxonomy" id="63459"/>
    <lineage>
        <taxon>Eukaryota</taxon>
        <taxon>Viridiplantae</taxon>
        <taxon>Streptophyta</taxon>
        <taxon>Embryophyta</taxon>
        <taxon>Tracheophyta</taxon>
        <taxon>Spermatophyta</taxon>
        <taxon>Magnoliopsida</taxon>
        <taxon>eudicotyledons</taxon>
        <taxon>Gunneridae</taxon>
        <taxon>Pentapetalae</taxon>
        <taxon>Caryophyllales</taxon>
        <taxon>Chenopodiaceae</taxon>
        <taxon>Chenopodioideae</taxon>
        <taxon>Atripliceae</taxon>
        <taxon>Chenopodium</taxon>
    </lineage>
</organism>
<feature type="domain" description="HAT C-terminal dimerisation" evidence="2">
    <location>
        <begin position="462"/>
        <end position="543"/>
    </location>
</feature>
<dbReference type="InterPro" id="IPR025525">
    <property type="entry name" value="hAT-like_transposase_RNase-H"/>
</dbReference>
<dbReference type="Gramene" id="AUR62003652-RA">
    <property type="protein sequence ID" value="AUR62003652-RA:cds"/>
    <property type="gene ID" value="AUR62003652"/>
</dbReference>
<evidence type="ECO:0000313" key="4">
    <source>
        <dbReference type="EnsemblPlants" id="AUR62003652-RA:cds"/>
    </source>
</evidence>